<dbReference type="InterPro" id="IPR003770">
    <property type="entry name" value="MLTG-like"/>
</dbReference>
<organism evidence="8 9">
    <name type="scientific">Candidatus Nomurabacteria bacterium GW2011_GWC2_35_8</name>
    <dbReference type="NCBI Taxonomy" id="1618752"/>
    <lineage>
        <taxon>Bacteria</taxon>
        <taxon>Candidatus Nomuraibacteriota</taxon>
    </lineage>
</organism>
<dbReference type="PATRIC" id="fig|1618752.3.peg.153"/>
<gene>
    <name evidence="8" type="ORF">UR91_C0007G0004</name>
</gene>
<evidence type="ECO:0000256" key="4">
    <source>
        <dbReference type="ARBA" id="ARBA00023136"/>
    </source>
</evidence>
<protein>
    <recommendedName>
        <fullName evidence="10">Aminodeoxychorismate lyase</fullName>
    </recommendedName>
</protein>
<evidence type="ECO:0000256" key="2">
    <source>
        <dbReference type="ARBA" id="ARBA00022692"/>
    </source>
</evidence>
<dbReference type="GO" id="GO:0071555">
    <property type="term" value="P:cell wall organization"/>
    <property type="evidence" value="ECO:0007669"/>
    <property type="project" value="UniProtKB-KW"/>
</dbReference>
<comment type="caution">
    <text evidence="8">The sequence shown here is derived from an EMBL/GenBank/DDBJ whole genome shotgun (WGS) entry which is preliminary data.</text>
</comment>
<dbReference type="Gene3D" id="3.30.160.60">
    <property type="entry name" value="Classic Zinc Finger"/>
    <property type="match status" value="1"/>
</dbReference>
<evidence type="ECO:0000256" key="7">
    <source>
        <dbReference type="SAM" id="Phobius"/>
    </source>
</evidence>
<dbReference type="AlphaFoldDB" id="A0A0G0D474"/>
<dbReference type="Gene3D" id="3.30.1490.480">
    <property type="entry name" value="Endolytic murein transglycosylase"/>
    <property type="match status" value="1"/>
</dbReference>
<dbReference type="Pfam" id="PF02618">
    <property type="entry name" value="YceG"/>
    <property type="match status" value="2"/>
</dbReference>
<proteinExistence type="predicted"/>
<dbReference type="GO" id="GO:0016829">
    <property type="term" value="F:lyase activity"/>
    <property type="evidence" value="ECO:0007669"/>
    <property type="project" value="UniProtKB-KW"/>
</dbReference>
<evidence type="ECO:0000256" key="1">
    <source>
        <dbReference type="ARBA" id="ARBA00022475"/>
    </source>
</evidence>
<dbReference type="Proteomes" id="UP000034798">
    <property type="component" value="Unassembled WGS sequence"/>
</dbReference>
<accession>A0A0G0D474</accession>
<dbReference type="PANTHER" id="PTHR30518:SF2">
    <property type="entry name" value="ENDOLYTIC MUREIN TRANSGLYCOSYLASE"/>
    <property type="match status" value="1"/>
</dbReference>
<evidence type="ECO:0000313" key="9">
    <source>
        <dbReference type="Proteomes" id="UP000034798"/>
    </source>
</evidence>
<keyword evidence="4 7" id="KW-0472">Membrane</keyword>
<keyword evidence="2 7" id="KW-0812">Transmembrane</keyword>
<keyword evidence="5" id="KW-0456">Lyase</keyword>
<feature type="transmembrane region" description="Helical" evidence="7">
    <location>
        <begin position="12"/>
        <end position="30"/>
    </location>
</feature>
<evidence type="ECO:0000256" key="3">
    <source>
        <dbReference type="ARBA" id="ARBA00022989"/>
    </source>
</evidence>
<evidence type="ECO:0000313" key="8">
    <source>
        <dbReference type="EMBL" id="KKP89044.1"/>
    </source>
</evidence>
<dbReference type="PANTHER" id="PTHR30518">
    <property type="entry name" value="ENDOLYTIC MUREIN TRANSGLYCOSYLASE"/>
    <property type="match status" value="1"/>
</dbReference>
<evidence type="ECO:0000256" key="5">
    <source>
        <dbReference type="ARBA" id="ARBA00023239"/>
    </source>
</evidence>
<name>A0A0G0D474_9BACT</name>
<evidence type="ECO:0008006" key="10">
    <source>
        <dbReference type="Google" id="ProtNLM"/>
    </source>
</evidence>
<keyword evidence="1" id="KW-1003">Cell membrane</keyword>
<keyword evidence="3 7" id="KW-1133">Transmembrane helix</keyword>
<dbReference type="EMBL" id="LBQZ01000007">
    <property type="protein sequence ID" value="KKP89044.1"/>
    <property type="molecule type" value="Genomic_DNA"/>
</dbReference>
<sequence length="298" mass="33888">MDINFFRANKAFFQTIGAIFFVVLFYFFFFNAPADFPVGTIVKIEGGLSLRSTSLKLKEAHIIRSRLAFEAFVILFGREKHVIEADYYFENKLPVFEIARRISSGEHHIAPIAVTIPEGFNVTQIADAFASKLVNFNKNKFLLEAKSLEGYLFPDTYFFLATDSEKEVIKSMSDNFEKKIAPIRHFIVSTHKTEKQIIIMASIIEGEAKGDTDRKVISGILWKRISINMPLQVDVAPETYKTKGLPKSPIGNPGLESIKASIDPKSSPYLYYLHDKDGNIHYAKTFAEHLRNISKYLK</sequence>
<reference evidence="8 9" key="1">
    <citation type="journal article" date="2015" name="Nature">
        <title>rRNA introns, odd ribosomes, and small enigmatic genomes across a large radiation of phyla.</title>
        <authorList>
            <person name="Brown C.T."/>
            <person name="Hug L.A."/>
            <person name="Thomas B.C."/>
            <person name="Sharon I."/>
            <person name="Castelle C.J."/>
            <person name="Singh A."/>
            <person name="Wilkins M.J."/>
            <person name="Williams K.H."/>
            <person name="Banfield J.F."/>
        </authorList>
    </citation>
    <scope>NUCLEOTIDE SEQUENCE [LARGE SCALE GENOMIC DNA]</scope>
</reference>
<evidence type="ECO:0000256" key="6">
    <source>
        <dbReference type="ARBA" id="ARBA00023316"/>
    </source>
</evidence>
<keyword evidence="6" id="KW-0961">Cell wall biogenesis/degradation</keyword>